<dbReference type="GO" id="GO:1902201">
    <property type="term" value="P:negative regulation of bacterial-type flagellum-dependent cell motility"/>
    <property type="evidence" value="ECO:0007669"/>
    <property type="project" value="TreeGrafter"/>
</dbReference>
<dbReference type="InterPro" id="IPR029787">
    <property type="entry name" value="Nucleotide_cyclase"/>
</dbReference>
<dbReference type="GO" id="GO:0005886">
    <property type="term" value="C:plasma membrane"/>
    <property type="evidence" value="ECO:0007669"/>
    <property type="project" value="TreeGrafter"/>
</dbReference>
<dbReference type="InterPro" id="IPR008984">
    <property type="entry name" value="SMAD_FHA_dom_sf"/>
</dbReference>
<feature type="region of interest" description="Disordered" evidence="2">
    <location>
        <begin position="318"/>
        <end position="338"/>
    </location>
</feature>
<dbReference type="KEGG" id="ade:Adeh_0429"/>
<dbReference type="Gene3D" id="2.60.200.20">
    <property type="match status" value="1"/>
</dbReference>
<dbReference type="Pfam" id="PF00990">
    <property type="entry name" value="GGDEF"/>
    <property type="match status" value="1"/>
</dbReference>
<evidence type="ECO:0000256" key="2">
    <source>
        <dbReference type="SAM" id="MobiDB-lite"/>
    </source>
</evidence>
<dbReference type="InterPro" id="IPR000253">
    <property type="entry name" value="FHA_dom"/>
</dbReference>
<dbReference type="eggNOG" id="COG3706">
    <property type="taxonomic scope" value="Bacteria"/>
</dbReference>
<evidence type="ECO:0000313" key="5">
    <source>
        <dbReference type="EMBL" id="ABC80205.1"/>
    </source>
</evidence>
<feature type="domain" description="GGDEF" evidence="4">
    <location>
        <begin position="179"/>
        <end position="317"/>
    </location>
</feature>
<dbReference type="PANTHER" id="PTHR45138:SF24">
    <property type="entry name" value="DIGUANYLATE CYCLASE DGCC-RELATED"/>
    <property type="match status" value="1"/>
</dbReference>
<dbReference type="SMART" id="SM00240">
    <property type="entry name" value="FHA"/>
    <property type="match status" value="1"/>
</dbReference>
<dbReference type="PROSITE" id="PS50006">
    <property type="entry name" value="FHA_DOMAIN"/>
    <property type="match status" value="1"/>
</dbReference>
<organism evidence="5 6">
    <name type="scientific">Anaeromyxobacter dehalogenans (strain 2CP-C)</name>
    <dbReference type="NCBI Taxonomy" id="290397"/>
    <lineage>
        <taxon>Bacteria</taxon>
        <taxon>Pseudomonadati</taxon>
        <taxon>Myxococcota</taxon>
        <taxon>Myxococcia</taxon>
        <taxon>Myxococcales</taxon>
        <taxon>Cystobacterineae</taxon>
        <taxon>Anaeromyxobacteraceae</taxon>
        <taxon>Anaeromyxobacter</taxon>
    </lineage>
</organism>
<protein>
    <recommendedName>
        <fullName evidence="1">diguanylate cyclase</fullName>
        <ecNumber evidence="1">2.7.7.65</ecNumber>
    </recommendedName>
</protein>
<dbReference type="AlphaFoldDB" id="Q2IN27"/>
<dbReference type="Pfam" id="PF00498">
    <property type="entry name" value="FHA"/>
    <property type="match status" value="1"/>
</dbReference>
<sequence>MRVESAPGAGGHLPVEQRSERTWTTLPSTPCAAGRRHAFLLVLAGPQLGEIYPLAPDRELVIGRRDDCDLPIRDDGVSRRHAAIRVEGEGAVLRDLGSANGTYVDGARAEGEVRLADGGRVSLGGATVLKFAWADELEARWQMKLAEIALLDPLTGVFNRRHLDDRLAAELAAAQRHGRSMSVLLVDVDRFRAVNEAHGQAAGDEALKMVAFVLRGALRREDVLARAGGASFAVIARETTLAGGRALGERIRRAVARSRCAWQPEGGGEAASIGVKVSVGVAEVAEGRTQREVMESAGRALQLAKQAGRNTVVAIPMAPAEGRPDPAQAAMTRGGAAP</sequence>
<dbReference type="EC" id="2.7.7.65" evidence="1"/>
<dbReference type="Proteomes" id="UP000001935">
    <property type="component" value="Chromosome"/>
</dbReference>
<dbReference type="PROSITE" id="PS50887">
    <property type="entry name" value="GGDEF"/>
    <property type="match status" value="1"/>
</dbReference>
<dbReference type="GO" id="GO:0043709">
    <property type="term" value="P:cell adhesion involved in single-species biofilm formation"/>
    <property type="evidence" value="ECO:0007669"/>
    <property type="project" value="TreeGrafter"/>
</dbReference>
<dbReference type="SUPFAM" id="SSF49879">
    <property type="entry name" value="SMAD/FHA domain"/>
    <property type="match status" value="1"/>
</dbReference>
<dbReference type="HOGENOM" id="CLU_064267_0_0_7"/>
<dbReference type="CDD" id="cd01949">
    <property type="entry name" value="GGDEF"/>
    <property type="match status" value="1"/>
</dbReference>
<evidence type="ECO:0000259" key="3">
    <source>
        <dbReference type="PROSITE" id="PS50006"/>
    </source>
</evidence>
<dbReference type="InterPro" id="IPR043128">
    <property type="entry name" value="Rev_trsase/Diguanyl_cyclase"/>
</dbReference>
<proteinExistence type="predicted"/>
<dbReference type="GO" id="GO:0052621">
    <property type="term" value="F:diguanylate cyclase activity"/>
    <property type="evidence" value="ECO:0007669"/>
    <property type="project" value="UniProtKB-EC"/>
</dbReference>
<evidence type="ECO:0000256" key="1">
    <source>
        <dbReference type="ARBA" id="ARBA00012528"/>
    </source>
</evidence>
<feature type="region of interest" description="Disordered" evidence="2">
    <location>
        <begin position="1"/>
        <end position="22"/>
    </location>
</feature>
<dbReference type="STRING" id="290397.Adeh_0429"/>
<accession>Q2IN27</accession>
<dbReference type="PANTHER" id="PTHR45138">
    <property type="entry name" value="REGULATORY COMPONENTS OF SENSORY TRANSDUCTION SYSTEM"/>
    <property type="match status" value="1"/>
</dbReference>
<reference evidence="5" key="1">
    <citation type="submission" date="2006-01" db="EMBL/GenBank/DDBJ databases">
        <title>Complete sequence of Anaeromyxobacter dehalogenans 2CP-C.</title>
        <authorList>
            <consortium name="US DOE Joint Genome Institute"/>
            <person name="Copeland A."/>
            <person name="Lucas S."/>
            <person name="Lapidus A."/>
            <person name="Barry K."/>
            <person name="Detter J.C."/>
            <person name="Glavina T."/>
            <person name="Hammon N."/>
            <person name="Israni S."/>
            <person name="Pitluck S."/>
            <person name="Brettin T."/>
            <person name="Bruce D."/>
            <person name="Han C."/>
            <person name="Tapia R."/>
            <person name="Gilna P."/>
            <person name="Kiss H."/>
            <person name="Schmutz J."/>
            <person name="Larimer F."/>
            <person name="Land M."/>
            <person name="Kyrpides N."/>
            <person name="Anderson I."/>
            <person name="Sanford R.A."/>
            <person name="Ritalahti K.M."/>
            <person name="Thomas H.S."/>
            <person name="Kirby J.R."/>
            <person name="Zhulin I.B."/>
            <person name="Loeffler F.E."/>
            <person name="Richardson P."/>
        </authorList>
    </citation>
    <scope>NUCLEOTIDE SEQUENCE</scope>
    <source>
        <strain evidence="5">2CP-C</strain>
    </source>
</reference>
<dbReference type="Gene3D" id="3.30.70.270">
    <property type="match status" value="1"/>
</dbReference>
<dbReference type="SUPFAM" id="SSF55073">
    <property type="entry name" value="Nucleotide cyclase"/>
    <property type="match status" value="1"/>
</dbReference>
<feature type="domain" description="FHA" evidence="3">
    <location>
        <begin position="60"/>
        <end position="109"/>
    </location>
</feature>
<dbReference type="SMART" id="SM00267">
    <property type="entry name" value="GGDEF"/>
    <property type="match status" value="1"/>
</dbReference>
<gene>
    <name evidence="5" type="ordered locus">Adeh_0429</name>
</gene>
<evidence type="ECO:0000313" key="6">
    <source>
        <dbReference type="Proteomes" id="UP000001935"/>
    </source>
</evidence>
<dbReference type="CDD" id="cd00060">
    <property type="entry name" value="FHA"/>
    <property type="match status" value="1"/>
</dbReference>
<dbReference type="EMBL" id="CP000251">
    <property type="protein sequence ID" value="ABC80205.1"/>
    <property type="molecule type" value="Genomic_DNA"/>
</dbReference>
<dbReference type="InterPro" id="IPR000160">
    <property type="entry name" value="GGDEF_dom"/>
</dbReference>
<dbReference type="eggNOG" id="COG1716">
    <property type="taxonomic scope" value="Bacteria"/>
</dbReference>
<dbReference type="NCBIfam" id="TIGR00254">
    <property type="entry name" value="GGDEF"/>
    <property type="match status" value="1"/>
</dbReference>
<name>Q2IN27_ANADE</name>
<dbReference type="InterPro" id="IPR050469">
    <property type="entry name" value="Diguanylate_Cyclase"/>
</dbReference>
<evidence type="ECO:0000259" key="4">
    <source>
        <dbReference type="PROSITE" id="PS50887"/>
    </source>
</evidence>